<dbReference type="AlphaFoldDB" id="A0A370HY77"/>
<dbReference type="EMBL" id="QQBC01000010">
    <property type="protein sequence ID" value="RDI63462.1"/>
    <property type="molecule type" value="Genomic_DNA"/>
</dbReference>
<feature type="coiled-coil region" evidence="1">
    <location>
        <begin position="20"/>
        <end position="47"/>
    </location>
</feature>
<reference evidence="2 3" key="1">
    <citation type="submission" date="2018-07" db="EMBL/GenBank/DDBJ databases">
        <title>Genomic Encyclopedia of Type Strains, Phase IV (KMG-IV): sequencing the most valuable type-strain genomes for metagenomic binning, comparative biology and taxonomic classification.</title>
        <authorList>
            <person name="Goeker M."/>
        </authorList>
    </citation>
    <scope>NUCLEOTIDE SEQUENCE [LARGE SCALE GENOMIC DNA]</scope>
    <source>
        <strain evidence="2 3">DSM 44290</strain>
    </source>
</reference>
<name>A0A370HY77_9NOCA</name>
<keyword evidence="1" id="KW-0175">Coiled coil</keyword>
<evidence type="ECO:0000256" key="1">
    <source>
        <dbReference type="SAM" id="Coils"/>
    </source>
</evidence>
<dbReference type="STRING" id="1210086.GCA_001613105_07176"/>
<proteinExistence type="predicted"/>
<accession>A0A370HY77</accession>
<dbReference type="RefSeq" id="WP_068007211.1">
    <property type="nucleotide sequence ID" value="NZ_QQBC01000010.1"/>
</dbReference>
<gene>
    <name evidence="2" type="ORF">DFR76_110159</name>
</gene>
<comment type="caution">
    <text evidence="2">The sequence shown here is derived from an EMBL/GenBank/DDBJ whole genome shotgun (WGS) entry which is preliminary data.</text>
</comment>
<protein>
    <submittedName>
        <fullName evidence="2">Uncharacterized protein</fullName>
    </submittedName>
</protein>
<evidence type="ECO:0000313" key="3">
    <source>
        <dbReference type="Proteomes" id="UP000254869"/>
    </source>
</evidence>
<keyword evidence="3" id="KW-1185">Reference proteome</keyword>
<evidence type="ECO:0000313" key="2">
    <source>
        <dbReference type="EMBL" id="RDI63462.1"/>
    </source>
</evidence>
<dbReference type="Proteomes" id="UP000254869">
    <property type="component" value="Unassembled WGS sequence"/>
</dbReference>
<sequence>MPRSLRRRVAALIVTFTTSAAEVQRRIEAAARTAERAEADLELIADTIGSTAVHDAFDEVIAAIDRLHDALRALDRAVAHALPALRVTPSVQHSLDVLHSSTESLRVSCAAPPAPTR</sequence>
<organism evidence="2 3">
    <name type="scientific">Nocardia pseudobrasiliensis</name>
    <dbReference type="NCBI Taxonomy" id="45979"/>
    <lineage>
        <taxon>Bacteria</taxon>
        <taxon>Bacillati</taxon>
        <taxon>Actinomycetota</taxon>
        <taxon>Actinomycetes</taxon>
        <taxon>Mycobacteriales</taxon>
        <taxon>Nocardiaceae</taxon>
        <taxon>Nocardia</taxon>
    </lineage>
</organism>